<gene>
    <name evidence="1" type="ORF">HHL09_19870</name>
</gene>
<organism evidence="1 2">
    <name type="scientific">Luteolibacter luteus</name>
    <dbReference type="NCBI Taxonomy" id="2728835"/>
    <lineage>
        <taxon>Bacteria</taxon>
        <taxon>Pseudomonadati</taxon>
        <taxon>Verrucomicrobiota</taxon>
        <taxon>Verrucomicrobiia</taxon>
        <taxon>Verrucomicrobiales</taxon>
        <taxon>Verrucomicrobiaceae</taxon>
        <taxon>Luteolibacter</taxon>
    </lineage>
</organism>
<sequence length="182" mass="20403">MTLPRSLVFLLPVLLAACGPSGGLYGYRQNPETGEMEGVNFSKHFDDGQWLVKDKVGISVVVDNEGARGNTIEGTGKVTVYFWNFDTKEHRVGKLHVEHQGKGSSTQQSDMLPAKKPWSRTQVVFGEIPVNVYATELKVRIIVEVDGKKVERQMTLKRRTVEDNRRLFGAGGRSPYPWADRL</sequence>
<evidence type="ECO:0000313" key="1">
    <source>
        <dbReference type="EMBL" id="QJE97947.1"/>
    </source>
</evidence>
<dbReference type="PROSITE" id="PS51257">
    <property type="entry name" value="PROKAR_LIPOPROTEIN"/>
    <property type="match status" value="1"/>
</dbReference>
<dbReference type="AlphaFoldDB" id="A0A858RLV6"/>
<dbReference type="KEGG" id="luo:HHL09_19870"/>
<reference evidence="1 2" key="1">
    <citation type="submission" date="2020-04" db="EMBL/GenBank/DDBJ databases">
        <title>Luteolibacter sp. G-1-1-1 isolated from soil.</title>
        <authorList>
            <person name="Dahal R.H."/>
        </authorList>
    </citation>
    <scope>NUCLEOTIDE SEQUENCE [LARGE SCALE GENOMIC DNA]</scope>
    <source>
        <strain evidence="1 2">G-1-1-1</strain>
    </source>
</reference>
<keyword evidence="2" id="KW-1185">Reference proteome</keyword>
<dbReference type="Proteomes" id="UP000501812">
    <property type="component" value="Chromosome"/>
</dbReference>
<accession>A0A858RLV6</accession>
<proteinExistence type="predicted"/>
<dbReference type="EMBL" id="CP051774">
    <property type="protein sequence ID" value="QJE97947.1"/>
    <property type="molecule type" value="Genomic_DNA"/>
</dbReference>
<protein>
    <submittedName>
        <fullName evidence="1">Uncharacterized protein</fullName>
    </submittedName>
</protein>
<dbReference type="RefSeq" id="WP_169456373.1">
    <property type="nucleotide sequence ID" value="NZ_CP051774.1"/>
</dbReference>
<name>A0A858RLV6_9BACT</name>
<evidence type="ECO:0000313" key="2">
    <source>
        <dbReference type="Proteomes" id="UP000501812"/>
    </source>
</evidence>